<proteinExistence type="predicted"/>
<reference evidence="2 3" key="1">
    <citation type="journal article" date="2021" name="Environ. Microbiol.">
        <title>Gene family expansions and transcriptome signatures uncover fungal adaptations to wood decay.</title>
        <authorList>
            <person name="Hage H."/>
            <person name="Miyauchi S."/>
            <person name="Viragh M."/>
            <person name="Drula E."/>
            <person name="Min B."/>
            <person name="Chaduli D."/>
            <person name="Navarro D."/>
            <person name="Favel A."/>
            <person name="Norest M."/>
            <person name="Lesage-Meessen L."/>
            <person name="Balint B."/>
            <person name="Merenyi Z."/>
            <person name="de Eugenio L."/>
            <person name="Morin E."/>
            <person name="Martinez A.T."/>
            <person name="Baldrian P."/>
            <person name="Stursova M."/>
            <person name="Martinez M.J."/>
            <person name="Novotny C."/>
            <person name="Magnuson J.K."/>
            <person name="Spatafora J.W."/>
            <person name="Maurice S."/>
            <person name="Pangilinan J."/>
            <person name="Andreopoulos W."/>
            <person name="LaButti K."/>
            <person name="Hundley H."/>
            <person name="Na H."/>
            <person name="Kuo A."/>
            <person name="Barry K."/>
            <person name="Lipzen A."/>
            <person name="Henrissat B."/>
            <person name="Riley R."/>
            <person name="Ahrendt S."/>
            <person name="Nagy L.G."/>
            <person name="Grigoriev I.V."/>
            <person name="Martin F."/>
            <person name="Rosso M.N."/>
        </authorList>
    </citation>
    <scope>NUCLEOTIDE SEQUENCE [LARGE SCALE GENOMIC DNA]</scope>
    <source>
        <strain evidence="2 3">CIRM-BRFM 1785</strain>
    </source>
</reference>
<gene>
    <name evidence="2" type="ORF">C8Q71DRAFT_230128</name>
</gene>
<feature type="transmembrane region" description="Helical" evidence="1">
    <location>
        <begin position="104"/>
        <end position="128"/>
    </location>
</feature>
<feature type="transmembrane region" description="Helical" evidence="1">
    <location>
        <begin position="18"/>
        <end position="39"/>
    </location>
</feature>
<keyword evidence="1" id="KW-1133">Transmembrane helix</keyword>
<dbReference type="EMBL" id="JADCUA010000002">
    <property type="protein sequence ID" value="KAH9842979.1"/>
    <property type="molecule type" value="Genomic_DNA"/>
</dbReference>
<evidence type="ECO:0000256" key="1">
    <source>
        <dbReference type="SAM" id="Phobius"/>
    </source>
</evidence>
<dbReference type="GeneID" id="71997894"/>
<dbReference type="Proteomes" id="UP000814176">
    <property type="component" value="Unassembled WGS sequence"/>
</dbReference>
<feature type="transmembrane region" description="Helical" evidence="1">
    <location>
        <begin position="191"/>
        <end position="213"/>
    </location>
</feature>
<feature type="transmembrane region" description="Helical" evidence="1">
    <location>
        <begin position="148"/>
        <end position="170"/>
    </location>
</feature>
<name>A0ABQ8KWR6_9APHY</name>
<organism evidence="2 3">
    <name type="scientific">Rhodofomes roseus</name>
    <dbReference type="NCBI Taxonomy" id="34475"/>
    <lineage>
        <taxon>Eukaryota</taxon>
        <taxon>Fungi</taxon>
        <taxon>Dikarya</taxon>
        <taxon>Basidiomycota</taxon>
        <taxon>Agaricomycotina</taxon>
        <taxon>Agaricomycetes</taxon>
        <taxon>Polyporales</taxon>
        <taxon>Rhodofomes</taxon>
    </lineage>
</organism>
<accession>A0ABQ8KWR6</accession>
<evidence type="ECO:0000313" key="3">
    <source>
        <dbReference type="Proteomes" id="UP000814176"/>
    </source>
</evidence>
<keyword evidence="1" id="KW-0812">Transmembrane</keyword>
<evidence type="ECO:0000313" key="2">
    <source>
        <dbReference type="EMBL" id="KAH9842979.1"/>
    </source>
</evidence>
<keyword evidence="1" id="KW-0472">Membrane</keyword>
<comment type="caution">
    <text evidence="2">The sequence shown here is derived from an EMBL/GenBank/DDBJ whole genome shotgun (WGS) entry which is preliminary data.</text>
</comment>
<dbReference type="RefSeq" id="XP_047784026.1">
    <property type="nucleotide sequence ID" value="XM_047917162.1"/>
</dbReference>
<keyword evidence="3" id="KW-1185">Reference proteome</keyword>
<feature type="transmembrane region" description="Helical" evidence="1">
    <location>
        <begin position="67"/>
        <end position="92"/>
    </location>
</feature>
<protein>
    <submittedName>
        <fullName evidence="2">Uncharacterized protein</fullName>
    </submittedName>
</protein>
<sequence length="236" mass="25202">MQATIPAEQNFSSTLDMGFISCCSAVSACALFISVGAMFSDATVHNTLPLDVHGHDLGYGLSSNGNLLAVVLNIAAAIFHASSGAISALRTYAINGRSLHSPAVILVLSLVATSLDVYKTFTLVAIPVPQPVGCVILWTNSNAVVQSVVWLTGQVCSTVAESLALVVTWRTVYGMERRAHRLRMKLPVTTLLLKDGAMYFGMIIVVLIVNGVLNHIKVRSVLPSFVGPYTLHCVIY</sequence>